<evidence type="ECO:0000259" key="2">
    <source>
        <dbReference type="SMART" id="SM00066"/>
    </source>
</evidence>
<dbReference type="CDD" id="cd00067">
    <property type="entry name" value="GAL4"/>
    <property type="match status" value="1"/>
</dbReference>
<dbReference type="Gene3D" id="4.10.240.10">
    <property type="entry name" value="Zn(2)-C6 fungal-type DNA-binding domain"/>
    <property type="match status" value="1"/>
</dbReference>
<reference evidence="3 4" key="1">
    <citation type="submission" date="2015-03" db="EMBL/GenBank/DDBJ databases">
        <title>Genomics and transcriptomics of the oil-accumulating basidiomycete yeast T. oleaginosus allow insights into substrate utilization and the diverse evolutionary trajectories of mating systems in fungi.</title>
        <authorList>
            <consortium name="DOE Joint Genome Institute"/>
            <person name="Kourist R."/>
            <person name="Kracht O."/>
            <person name="Bracharz F."/>
            <person name="Lipzen A."/>
            <person name="Nolan M."/>
            <person name="Ohm R."/>
            <person name="Grigoriev I."/>
            <person name="Sun S."/>
            <person name="Heitman J."/>
            <person name="Bruck T."/>
            <person name="Nowrousian M."/>
        </authorList>
    </citation>
    <scope>NUCLEOTIDE SEQUENCE [LARGE SCALE GENOMIC DNA]</scope>
    <source>
        <strain evidence="3 4">IBC0246</strain>
    </source>
</reference>
<dbReference type="AlphaFoldDB" id="A0A0J1BAP6"/>
<feature type="domain" description="Zn(2)-C6 fungal-type" evidence="2">
    <location>
        <begin position="35"/>
        <end position="80"/>
    </location>
</feature>
<feature type="region of interest" description="Disordered" evidence="1">
    <location>
        <begin position="1"/>
        <end position="31"/>
    </location>
</feature>
<name>A0A0J1BAP6_9TREE</name>
<evidence type="ECO:0000313" key="3">
    <source>
        <dbReference type="EMBL" id="KLT44979.1"/>
    </source>
</evidence>
<dbReference type="EMBL" id="KQ087183">
    <property type="protein sequence ID" value="KLT44979.1"/>
    <property type="molecule type" value="Genomic_DNA"/>
</dbReference>
<feature type="compositionally biased region" description="Polar residues" evidence="1">
    <location>
        <begin position="1"/>
        <end position="16"/>
    </location>
</feature>
<keyword evidence="4" id="KW-1185">Reference proteome</keyword>
<dbReference type="InterPro" id="IPR036864">
    <property type="entry name" value="Zn2-C6_fun-type_DNA-bd_sf"/>
</dbReference>
<protein>
    <recommendedName>
        <fullName evidence="2">Zn(2)-C6 fungal-type domain-containing protein</fullName>
    </recommendedName>
</protein>
<gene>
    <name evidence="3" type="ORF">CC85DRAFT_269961</name>
</gene>
<evidence type="ECO:0000313" key="4">
    <source>
        <dbReference type="Proteomes" id="UP000053611"/>
    </source>
</evidence>
<dbReference type="GO" id="GO:0008270">
    <property type="term" value="F:zinc ion binding"/>
    <property type="evidence" value="ECO:0007669"/>
    <property type="project" value="InterPro"/>
</dbReference>
<dbReference type="SUPFAM" id="SSF57701">
    <property type="entry name" value="Zn2/Cys6 DNA-binding domain"/>
    <property type="match status" value="1"/>
</dbReference>
<dbReference type="Pfam" id="PF00172">
    <property type="entry name" value="Zn_clus"/>
    <property type="match status" value="1"/>
</dbReference>
<proteinExistence type="predicted"/>
<sequence length="101" mass="11188">MASSPPQDAPQTTSKASEPGPSVSSLPFGYGAKRKRISRACDRCNKLGRKCLPGSDKMCQSCVDYGDECTYDRPKGKRGVRRRFVLIDSTNSRLPRKPYDT</sequence>
<dbReference type="SMART" id="SM00066">
    <property type="entry name" value="GAL4"/>
    <property type="match status" value="1"/>
</dbReference>
<evidence type="ECO:0000256" key="1">
    <source>
        <dbReference type="SAM" id="MobiDB-lite"/>
    </source>
</evidence>
<accession>A0A0J1BAP6</accession>
<dbReference type="InterPro" id="IPR001138">
    <property type="entry name" value="Zn2Cys6_DnaBD"/>
</dbReference>
<dbReference type="OrthoDB" id="2123952at2759"/>
<dbReference type="GO" id="GO:0000981">
    <property type="term" value="F:DNA-binding transcription factor activity, RNA polymerase II-specific"/>
    <property type="evidence" value="ECO:0007669"/>
    <property type="project" value="InterPro"/>
</dbReference>
<dbReference type="Proteomes" id="UP000053611">
    <property type="component" value="Unassembled WGS sequence"/>
</dbReference>
<organism evidence="3 4">
    <name type="scientific">Cutaneotrichosporon oleaginosum</name>
    <dbReference type="NCBI Taxonomy" id="879819"/>
    <lineage>
        <taxon>Eukaryota</taxon>
        <taxon>Fungi</taxon>
        <taxon>Dikarya</taxon>
        <taxon>Basidiomycota</taxon>
        <taxon>Agaricomycotina</taxon>
        <taxon>Tremellomycetes</taxon>
        <taxon>Trichosporonales</taxon>
        <taxon>Trichosporonaceae</taxon>
        <taxon>Cutaneotrichosporon</taxon>
    </lineage>
</organism>